<dbReference type="PANTHER" id="PTHR34069">
    <property type="entry name" value="3-OXOACYL-[ACYL-CARRIER-PROTEIN] SYNTHASE 3"/>
    <property type="match status" value="1"/>
</dbReference>
<evidence type="ECO:0000256" key="6">
    <source>
        <dbReference type="ARBA" id="ARBA00022832"/>
    </source>
</evidence>
<evidence type="ECO:0000256" key="4">
    <source>
        <dbReference type="ARBA" id="ARBA00022516"/>
    </source>
</evidence>
<protein>
    <recommendedName>
        <fullName evidence="14">Beta-ketoacyl-[acyl-carrier-protein] synthase III</fullName>
        <shortName evidence="14">Beta-ketoacyl-ACP synthase III</shortName>
        <shortName evidence="14">KAS III</shortName>
        <ecNumber evidence="14">2.3.1.180</ecNumber>
    </recommendedName>
    <alternativeName>
        <fullName evidence="14">3-oxoacyl-[acyl-carrier-protein] synthase 3</fullName>
    </alternativeName>
    <alternativeName>
        <fullName evidence="14">3-oxoacyl-[acyl-carrier-protein] synthase III</fullName>
    </alternativeName>
</protein>
<comment type="catalytic activity">
    <reaction evidence="13">
        <text>3-methylbutanoyl-CoA + malonyl-[ACP] + H(+) = 5-methyl-3-oxohexanoyl-[ACP] + CO2 + CoA</text>
        <dbReference type="Rhea" id="RHEA:42272"/>
        <dbReference type="Rhea" id="RHEA-COMP:9623"/>
        <dbReference type="Rhea" id="RHEA-COMP:9941"/>
        <dbReference type="ChEBI" id="CHEBI:15378"/>
        <dbReference type="ChEBI" id="CHEBI:16526"/>
        <dbReference type="ChEBI" id="CHEBI:57287"/>
        <dbReference type="ChEBI" id="CHEBI:57345"/>
        <dbReference type="ChEBI" id="CHEBI:78449"/>
        <dbReference type="ChEBI" id="CHEBI:78822"/>
        <dbReference type="EC" id="2.3.1.300"/>
    </reaction>
    <physiologicalReaction direction="left-to-right" evidence="13">
        <dbReference type="Rhea" id="RHEA:42273"/>
    </physiologicalReaction>
</comment>
<gene>
    <name evidence="14" type="primary">fabH</name>
    <name evidence="17" type="ORF">PNBC_11230</name>
</gene>
<dbReference type="OrthoDB" id="9815506at2"/>
<dbReference type="Pfam" id="PF08541">
    <property type="entry name" value="ACP_syn_III_C"/>
    <property type="match status" value="1"/>
</dbReference>
<comment type="subunit">
    <text evidence="14">Homodimer.</text>
</comment>
<evidence type="ECO:0000256" key="11">
    <source>
        <dbReference type="ARBA" id="ARBA00052407"/>
    </source>
</evidence>
<dbReference type="GO" id="GO:0004315">
    <property type="term" value="F:3-oxoacyl-[acyl-carrier-protein] synthase activity"/>
    <property type="evidence" value="ECO:0007669"/>
    <property type="project" value="InterPro"/>
</dbReference>
<dbReference type="EC" id="2.3.1.180" evidence="14"/>
<feature type="domain" description="Beta-ketoacyl-[acyl-carrier-protein] synthase III N-terminal" evidence="16">
    <location>
        <begin position="110"/>
        <end position="188"/>
    </location>
</feature>
<dbReference type="NCBIfam" id="NF006829">
    <property type="entry name" value="PRK09352.1"/>
    <property type="match status" value="1"/>
</dbReference>
<dbReference type="UniPathway" id="UPA00094"/>
<feature type="domain" description="Beta-ketoacyl-[acyl-carrier-protein] synthase III C-terminal" evidence="15">
    <location>
        <begin position="237"/>
        <end position="326"/>
    </location>
</feature>
<evidence type="ECO:0000259" key="16">
    <source>
        <dbReference type="Pfam" id="PF08545"/>
    </source>
</evidence>
<evidence type="ECO:0000256" key="8">
    <source>
        <dbReference type="ARBA" id="ARBA00023160"/>
    </source>
</evidence>
<comment type="subcellular location">
    <subcellularLocation>
        <location evidence="14">Cytoplasm</location>
    </subcellularLocation>
</comment>
<dbReference type="NCBIfam" id="TIGR00747">
    <property type="entry name" value="fabH"/>
    <property type="match status" value="1"/>
</dbReference>
<dbReference type="GO" id="GO:0033818">
    <property type="term" value="F:beta-ketoacyl-acyl-carrier-protein synthase III activity"/>
    <property type="evidence" value="ECO:0007669"/>
    <property type="project" value="UniProtKB-UniRule"/>
</dbReference>
<evidence type="ECO:0000256" key="5">
    <source>
        <dbReference type="ARBA" id="ARBA00022679"/>
    </source>
</evidence>
<name>A0A162KVJ6_9BACL</name>
<comment type="domain">
    <text evidence="14">The last Arg residue of the ACP-binding site is essential for the weak association between ACP/AcpP and FabH.</text>
</comment>
<dbReference type="Proteomes" id="UP000077134">
    <property type="component" value="Unassembled WGS sequence"/>
</dbReference>
<comment type="pathway">
    <text evidence="1 14">Lipid metabolism; fatty acid biosynthesis.</text>
</comment>
<comment type="similarity">
    <text evidence="2 14">Belongs to the thiolase-like superfamily. FabH family.</text>
</comment>
<keyword evidence="4 14" id="KW-0444">Lipid biosynthesis</keyword>
<dbReference type="Gene3D" id="3.40.47.10">
    <property type="match status" value="1"/>
</dbReference>
<feature type="region of interest" description="ACP-binding" evidence="14">
    <location>
        <begin position="254"/>
        <end position="258"/>
    </location>
</feature>
<comment type="catalytic activity">
    <reaction evidence="12">
        <text>2-methylpropanoyl-CoA + malonyl-[ACP] + H(+) = 4-methyl-3-oxopentanoyl-[ACP] + CO2 + CoA</text>
        <dbReference type="Rhea" id="RHEA:42268"/>
        <dbReference type="Rhea" id="RHEA-COMP:9623"/>
        <dbReference type="Rhea" id="RHEA-COMP:9940"/>
        <dbReference type="ChEBI" id="CHEBI:15378"/>
        <dbReference type="ChEBI" id="CHEBI:16526"/>
        <dbReference type="ChEBI" id="CHEBI:57287"/>
        <dbReference type="ChEBI" id="CHEBI:57338"/>
        <dbReference type="ChEBI" id="CHEBI:78449"/>
        <dbReference type="ChEBI" id="CHEBI:78820"/>
        <dbReference type="EC" id="2.3.1.300"/>
    </reaction>
    <physiologicalReaction direction="left-to-right" evidence="12">
        <dbReference type="Rhea" id="RHEA:42269"/>
    </physiologicalReaction>
</comment>
<keyword evidence="8 14" id="KW-0275">Fatty acid biosynthesis</keyword>
<dbReference type="HAMAP" id="MF_01815">
    <property type="entry name" value="FabH"/>
    <property type="match status" value="1"/>
</dbReference>
<comment type="caution">
    <text evidence="17">The sequence shown here is derived from an EMBL/GenBank/DDBJ whole genome shotgun (WGS) entry which is preliminary data.</text>
</comment>
<keyword evidence="18" id="KW-1185">Reference proteome</keyword>
<keyword evidence="3 14" id="KW-0963">Cytoplasm</keyword>
<dbReference type="SUPFAM" id="SSF53901">
    <property type="entry name" value="Thiolase-like"/>
    <property type="match status" value="1"/>
</dbReference>
<dbReference type="GO" id="GO:0006633">
    <property type="term" value="P:fatty acid biosynthetic process"/>
    <property type="evidence" value="ECO:0007669"/>
    <property type="project" value="UniProtKB-UniRule"/>
</dbReference>
<evidence type="ECO:0000256" key="3">
    <source>
        <dbReference type="ARBA" id="ARBA00022490"/>
    </source>
</evidence>
<keyword evidence="7 14" id="KW-0443">Lipid metabolism</keyword>
<evidence type="ECO:0000256" key="10">
    <source>
        <dbReference type="ARBA" id="ARBA00051096"/>
    </source>
</evidence>
<comment type="function">
    <text evidence="14">Catalyzes the condensation reaction of fatty acid synthesis by the addition to an acyl acceptor of two carbons from malonyl-ACP. Catalyzes the first condensation reaction which initiates fatty acid synthesis and may therefore play a role in governing the total rate of fatty acid production. Possesses both acetoacetyl-ACP synthase and acetyl transacylase activities. Its substrate specificity determines the biosynthesis of branched-chain and/or straight-chain of fatty acids.</text>
</comment>
<dbReference type="GO" id="GO:0005737">
    <property type="term" value="C:cytoplasm"/>
    <property type="evidence" value="ECO:0007669"/>
    <property type="project" value="UniProtKB-SubCell"/>
</dbReference>
<dbReference type="AlphaFoldDB" id="A0A162KVJ6"/>
<evidence type="ECO:0000256" key="9">
    <source>
        <dbReference type="ARBA" id="ARBA00023315"/>
    </source>
</evidence>
<evidence type="ECO:0000256" key="1">
    <source>
        <dbReference type="ARBA" id="ARBA00005194"/>
    </source>
</evidence>
<dbReference type="InterPro" id="IPR013747">
    <property type="entry name" value="ACP_syn_III_C"/>
</dbReference>
<dbReference type="CDD" id="cd00830">
    <property type="entry name" value="KAS_III"/>
    <property type="match status" value="1"/>
</dbReference>
<dbReference type="RefSeq" id="WP_068658084.1">
    <property type="nucleotide sequence ID" value="NZ_CP017770.1"/>
</dbReference>
<dbReference type="PANTHER" id="PTHR34069:SF2">
    <property type="entry name" value="BETA-KETOACYL-[ACYL-CARRIER-PROTEIN] SYNTHASE III"/>
    <property type="match status" value="1"/>
</dbReference>
<keyword evidence="6 14" id="KW-0276">Fatty acid metabolism</keyword>
<feature type="active site" evidence="14">
    <location>
        <position position="116"/>
    </location>
</feature>
<dbReference type="KEGG" id="pcx:LPB68_02730"/>
<evidence type="ECO:0000256" key="13">
    <source>
        <dbReference type="ARBA" id="ARBA00052985"/>
    </source>
</evidence>
<organism evidence="17 18">
    <name type="scientific">Paenibacillus crassostreae</name>
    <dbReference type="NCBI Taxonomy" id="1763538"/>
    <lineage>
        <taxon>Bacteria</taxon>
        <taxon>Bacillati</taxon>
        <taxon>Bacillota</taxon>
        <taxon>Bacilli</taxon>
        <taxon>Bacillales</taxon>
        <taxon>Paenibacillaceae</taxon>
        <taxon>Paenibacillus</taxon>
    </lineage>
</organism>
<evidence type="ECO:0000313" key="18">
    <source>
        <dbReference type="Proteomes" id="UP000077134"/>
    </source>
</evidence>
<keyword evidence="14" id="KW-0511">Multifunctional enzyme</keyword>
<comment type="catalytic activity">
    <reaction evidence="10">
        <text>malonyl-[ACP] + acetyl-CoA + H(+) = 3-oxobutanoyl-[ACP] + CO2 + CoA</text>
        <dbReference type="Rhea" id="RHEA:12080"/>
        <dbReference type="Rhea" id="RHEA-COMP:9623"/>
        <dbReference type="Rhea" id="RHEA-COMP:9625"/>
        <dbReference type="ChEBI" id="CHEBI:15378"/>
        <dbReference type="ChEBI" id="CHEBI:16526"/>
        <dbReference type="ChEBI" id="CHEBI:57287"/>
        <dbReference type="ChEBI" id="CHEBI:57288"/>
        <dbReference type="ChEBI" id="CHEBI:78449"/>
        <dbReference type="ChEBI" id="CHEBI:78450"/>
        <dbReference type="EC" id="2.3.1.180"/>
    </reaction>
    <physiologicalReaction direction="left-to-right" evidence="10">
        <dbReference type="Rhea" id="RHEA:12081"/>
    </physiologicalReaction>
</comment>
<dbReference type="STRING" id="1763538.LPB68_02730"/>
<proteinExistence type="inferred from homology"/>
<keyword evidence="9 14" id="KW-0012">Acyltransferase</keyword>
<dbReference type="InterPro" id="IPR013751">
    <property type="entry name" value="ACP_syn_III_N"/>
</dbReference>
<evidence type="ECO:0000256" key="2">
    <source>
        <dbReference type="ARBA" id="ARBA00008642"/>
    </source>
</evidence>
<evidence type="ECO:0000256" key="7">
    <source>
        <dbReference type="ARBA" id="ARBA00023098"/>
    </source>
</evidence>
<dbReference type="InterPro" id="IPR004655">
    <property type="entry name" value="FabH"/>
</dbReference>
<dbReference type="GO" id="GO:0044550">
    <property type="term" value="P:secondary metabolite biosynthetic process"/>
    <property type="evidence" value="ECO:0007669"/>
    <property type="project" value="TreeGrafter"/>
</dbReference>
<sequence>MEQSKARITAIGSYVPVKRMTNFDLEKLVDTNDQWIVQRTGIRERRISEPDQYTSDMCVSAAQDLMRRYDKSLKDVDLILVATSTPDFIFPSVAALLQDKLGISGSVGAIDLSAACAGFAYALHVADGMVASGLHRKVLVFGADAMSKITDYTDRSTCILFGDGAGVVLVEADPEHTSFVAYHHETEGIGGAHVYLNGTAEKLNGVDLSNTGALVQNGKEVFRWAVRNVPEGIKALLEKSASTINDVDWFIPHSANLRIIEPICERTKIPLERTIYSLVNFGNTSAATIPLAIDLGIREGKIHDGERILIYGFGAGLTQAGLLLNWNPDKQVYLPESEL</sequence>
<evidence type="ECO:0000259" key="15">
    <source>
        <dbReference type="Pfam" id="PF08541"/>
    </source>
</evidence>
<accession>A0A162KVJ6</accession>
<evidence type="ECO:0000256" key="14">
    <source>
        <dbReference type="HAMAP-Rule" id="MF_01815"/>
    </source>
</evidence>
<dbReference type="InterPro" id="IPR016039">
    <property type="entry name" value="Thiolase-like"/>
</dbReference>
<feature type="active site" evidence="14">
    <location>
        <position position="283"/>
    </location>
</feature>
<reference evidence="17 18" key="1">
    <citation type="submission" date="2016-02" db="EMBL/GenBank/DDBJ databases">
        <title>Paenibacillus sp. LPB0068, isolated from Crassostrea gigas.</title>
        <authorList>
            <person name="Shin S.-K."/>
            <person name="Yi H."/>
        </authorList>
    </citation>
    <scope>NUCLEOTIDE SEQUENCE [LARGE SCALE GENOMIC DNA]</scope>
    <source>
        <strain evidence="17 18">LPB0068</strain>
    </source>
</reference>
<dbReference type="EMBL" id="LSFN01000014">
    <property type="protein sequence ID" value="OAB74613.1"/>
    <property type="molecule type" value="Genomic_DNA"/>
</dbReference>
<evidence type="ECO:0000313" key="17">
    <source>
        <dbReference type="EMBL" id="OAB74613.1"/>
    </source>
</evidence>
<keyword evidence="5 14" id="KW-0808">Transferase</keyword>
<dbReference type="FunFam" id="3.40.47.10:FF:000004">
    <property type="entry name" value="3-oxoacyl-[acyl-carrier-protein] synthase 3"/>
    <property type="match status" value="1"/>
</dbReference>
<evidence type="ECO:0000256" key="12">
    <source>
        <dbReference type="ARBA" id="ARBA00052467"/>
    </source>
</evidence>
<dbReference type="Pfam" id="PF08545">
    <property type="entry name" value="ACP_syn_III"/>
    <property type="match status" value="1"/>
</dbReference>
<feature type="active site" evidence="14">
    <location>
        <position position="253"/>
    </location>
</feature>
<comment type="catalytic activity">
    <reaction evidence="11">
        <text>(2S)-2-methylbutanoyl-CoA + malonyl-[ACP] + H(+) = (4S)-4-methyl-3-oxohexanoyl-[ACP] + CO2 + CoA</text>
        <dbReference type="Rhea" id="RHEA:42276"/>
        <dbReference type="Rhea" id="RHEA-COMP:9623"/>
        <dbReference type="Rhea" id="RHEA-COMP:17148"/>
        <dbReference type="ChEBI" id="CHEBI:15378"/>
        <dbReference type="ChEBI" id="CHEBI:16526"/>
        <dbReference type="ChEBI" id="CHEBI:57287"/>
        <dbReference type="ChEBI" id="CHEBI:78449"/>
        <dbReference type="ChEBI" id="CHEBI:88166"/>
        <dbReference type="ChEBI" id="CHEBI:167462"/>
        <dbReference type="EC" id="2.3.1.300"/>
    </reaction>
    <physiologicalReaction direction="left-to-right" evidence="11">
        <dbReference type="Rhea" id="RHEA:42277"/>
    </physiologicalReaction>
</comment>